<evidence type="ECO:0000313" key="9">
    <source>
        <dbReference type="Proteomes" id="UP001139447"/>
    </source>
</evidence>
<feature type="transmembrane region" description="Helical" evidence="6">
    <location>
        <begin position="373"/>
        <end position="391"/>
    </location>
</feature>
<dbReference type="PANTHER" id="PTHR43124">
    <property type="entry name" value="PURINE EFFLUX PUMP PBUE"/>
    <property type="match status" value="1"/>
</dbReference>
<keyword evidence="4 6" id="KW-1133">Transmembrane helix</keyword>
<feature type="transmembrane region" description="Helical" evidence="6">
    <location>
        <begin position="130"/>
        <end position="154"/>
    </location>
</feature>
<dbReference type="InterPro" id="IPR011701">
    <property type="entry name" value="MFS"/>
</dbReference>
<name>A0A9X2AQX9_9BURK</name>
<proteinExistence type="predicted"/>
<dbReference type="InterPro" id="IPR050189">
    <property type="entry name" value="MFS_Efflux_Transporters"/>
</dbReference>
<keyword evidence="5 6" id="KW-0472">Membrane</keyword>
<feature type="transmembrane region" description="Helical" evidence="6">
    <location>
        <begin position="279"/>
        <end position="299"/>
    </location>
</feature>
<keyword evidence="2" id="KW-1003">Cell membrane</keyword>
<dbReference type="PANTHER" id="PTHR43124:SF3">
    <property type="entry name" value="CHLORAMPHENICOL EFFLUX PUMP RV0191"/>
    <property type="match status" value="1"/>
</dbReference>
<dbReference type="Gene3D" id="1.20.1250.20">
    <property type="entry name" value="MFS general substrate transporter like domains"/>
    <property type="match status" value="1"/>
</dbReference>
<feature type="transmembrane region" description="Helical" evidence="6">
    <location>
        <begin position="238"/>
        <end position="259"/>
    </location>
</feature>
<reference evidence="8" key="1">
    <citation type="submission" date="2022-03" db="EMBL/GenBank/DDBJ databases">
        <authorList>
            <person name="Woo C.Y."/>
        </authorList>
    </citation>
    <scope>NUCLEOTIDE SEQUENCE</scope>
    <source>
        <strain evidence="8">CYS-02</strain>
    </source>
</reference>
<protein>
    <submittedName>
        <fullName evidence="8">MFS transporter</fullName>
    </submittedName>
</protein>
<feature type="transmembrane region" description="Helical" evidence="6">
    <location>
        <begin position="97"/>
        <end position="118"/>
    </location>
</feature>
<dbReference type="EMBL" id="JALGBI010000002">
    <property type="protein sequence ID" value="MCJ0764992.1"/>
    <property type="molecule type" value="Genomic_DNA"/>
</dbReference>
<dbReference type="CDD" id="cd06174">
    <property type="entry name" value="MFS"/>
    <property type="match status" value="1"/>
</dbReference>
<evidence type="ECO:0000256" key="5">
    <source>
        <dbReference type="ARBA" id="ARBA00023136"/>
    </source>
</evidence>
<feature type="transmembrane region" description="Helical" evidence="6">
    <location>
        <begin position="311"/>
        <end position="335"/>
    </location>
</feature>
<feature type="transmembrane region" description="Helical" evidence="6">
    <location>
        <begin position="160"/>
        <end position="177"/>
    </location>
</feature>
<comment type="caution">
    <text evidence="8">The sequence shown here is derived from an EMBL/GenBank/DDBJ whole genome shotgun (WGS) entry which is preliminary data.</text>
</comment>
<feature type="transmembrane region" description="Helical" evidence="6">
    <location>
        <begin position="74"/>
        <end position="91"/>
    </location>
</feature>
<evidence type="ECO:0000256" key="6">
    <source>
        <dbReference type="SAM" id="Phobius"/>
    </source>
</evidence>
<feature type="domain" description="Major facilitator superfamily (MFS) profile" evidence="7">
    <location>
        <begin position="6"/>
        <end position="399"/>
    </location>
</feature>
<evidence type="ECO:0000256" key="4">
    <source>
        <dbReference type="ARBA" id="ARBA00022989"/>
    </source>
</evidence>
<keyword evidence="9" id="KW-1185">Reference proteome</keyword>
<organism evidence="8 9">
    <name type="scientific">Variovorax terrae</name>
    <dbReference type="NCBI Taxonomy" id="2923278"/>
    <lineage>
        <taxon>Bacteria</taxon>
        <taxon>Pseudomonadati</taxon>
        <taxon>Pseudomonadota</taxon>
        <taxon>Betaproteobacteria</taxon>
        <taxon>Burkholderiales</taxon>
        <taxon>Comamonadaceae</taxon>
        <taxon>Variovorax</taxon>
    </lineage>
</organism>
<dbReference type="Proteomes" id="UP001139447">
    <property type="component" value="Unassembled WGS sequence"/>
</dbReference>
<comment type="subcellular location">
    <subcellularLocation>
        <location evidence="1">Cell membrane</location>
        <topology evidence="1">Multi-pass membrane protein</topology>
    </subcellularLocation>
</comment>
<dbReference type="InterPro" id="IPR036259">
    <property type="entry name" value="MFS_trans_sf"/>
</dbReference>
<feature type="transmembrane region" description="Helical" evidence="6">
    <location>
        <begin position="42"/>
        <end position="62"/>
    </location>
</feature>
<evidence type="ECO:0000259" key="7">
    <source>
        <dbReference type="PROSITE" id="PS50850"/>
    </source>
</evidence>
<dbReference type="GO" id="GO:0022857">
    <property type="term" value="F:transmembrane transporter activity"/>
    <property type="evidence" value="ECO:0007669"/>
    <property type="project" value="InterPro"/>
</dbReference>
<dbReference type="RefSeq" id="WP_243308000.1">
    <property type="nucleotide sequence ID" value="NZ_JALGBI010000002.1"/>
</dbReference>
<dbReference type="PROSITE" id="PS50850">
    <property type="entry name" value="MFS"/>
    <property type="match status" value="1"/>
</dbReference>
<dbReference type="GO" id="GO:0005886">
    <property type="term" value="C:plasma membrane"/>
    <property type="evidence" value="ECO:0007669"/>
    <property type="project" value="UniProtKB-SubCell"/>
</dbReference>
<dbReference type="AlphaFoldDB" id="A0A9X2AQX9"/>
<evidence type="ECO:0000256" key="3">
    <source>
        <dbReference type="ARBA" id="ARBA00022692"/>
    </source>
</evidence>
<keyword evidence="3 6" id="KW-0812">Transmembrane</keyword>
<dbReference type="SUPFAM" id="SSF103473">
    <property type="entry name" value="MFS general substrate transporter"/>
    <property type="match status" value="1"/>
</dbReference>
<dbReference type="InterPro" id="IPR020846">
    <property type="entry name" value="MFS_dom"/>
</dbReference>
<gene>
    <name evidence="8" type="ORF">MMF98_17400</name>
</gene>
<dbReference type="Pfam" id="PF07690">
    <property type="entry name" value="MFS_1"/>
    <property type="match status" value="1"/>
</dbReference>
<sequence length="401" mass="41668">MKRIDPATIVILAGVSAALHVGKLPPALPVLREALGVTLVQAGFLLSLVQFGGMTLGLVVGLAADGLGLKRSMITGLLLLFVASALGGGAQDATSLLVLRGLEGFGFLLATMPAPSLIRQLVPPQRMSGALGWWGAYMPLGSATALLCGPLVIAAAGWPAWWWLLAVLSLLMALWLWRAVPSDRRVPPPATVTMAAAGDGWPVRLRQTLWAPGPWLVALSFAVYSGQWLAVIGFLPSIYAQAGVAGSLSGVLTALAALVNMGGNIASGRLLQRGVPPQALLYTGFAAMGLGALVAFASVDGHGAPAVLRYVAVLLFSMVGGMIPGTLFSLAVRLAPSERTVSTTVGWMQQWSSIGQFIGPPLVGWVASQVGDWHWTWLVTGACALIGIVLARQVGALLRRG</sequence>
<evidence type="ECO:0000256" key="1">
    <source>
        <dbReference type="ARBA" id="ARBA00004651"/>
    </source>
</evidence>
<feature type="transmembrane region" description="Helical" evidence="6">
    <location>
        <begin position="214"/>
        <end position="232"/>
    </location>
</feature>
<evidence type="ECO:0000313" key="8">
    <source>
        <dbReference type="EMBL" id="MCJ0764992.1"/>
    </source>
</evidence>
<accession>A0A9X2AQX9</accession>
<evidence type="ECO:0000256" key="2">
    <source>
        <dbReference type="ARBA" id="ARBA00022475"/>
    </source>
</evidence>